<feature type="region of interest" description="Disordered" evidence="1">
    <location>
        <begin position="24"/>
        <end position="61"/>
    </location>
</feature>
<reference evidence="2 3" key="1">
    <citation type="submission" date="2023-10" db="EMBL/GenBank/DDBJ databases">
        <title>Screening of Alkalihalobacillus lindianensis BZ-TG-R113 and Its Alleviation of Salt Stress on Rapeseed Growth.</title>
        <authorList>
            <person name="Zhao B."/>
            <person name="Guo T."/>
        </authorList>
    </citation>
    <scope>NUCLEOTIDE SEQUENCE [LARGE SCALE GENOMIC DNA]</scope>
    <source>
        <strain evidence="2 3">BZ-TG-R113</strain>
    </source>
</reference>
<gene>
    <name evidence="2" type="ORF">RYX56_22045</name>
</gene>
<name>A0ABU3XGP4_9BACI</name>
<dbReference type="RefSeq" id="WP_317124075.1">
    <property type="nucleotide sequence ID" value="NZ_JAWJBA010000225.1"/>
</dbReference>
<evidence type="ECO:0000313" key="3">
    <source>
        <dbReference type="Proteomes" id="UP001287282"/>
    </source>
</evidence>
<feature type="non-terminal residue" evidence="2">
    <location>
        <position position="1"/>
    </location>
</feature>
<keyword evidence="3" id="KW-1185">Reference proteome</keyword>
<proteinExistence type="predicted"/>
<feature type="compositionally biased region" description="Basic and acidic residues" evidence="1">
    <location>
        <begin position="25"/>
        <end position="40"/>
    </location>
</feature>
<protein>
    <submittedName>
        <fullName evidence="2">Uncharacterized protein</fullName>
    </submittedName>
</protein>
<feature type="compositionally biased region" description="Acidic residues" evidence="1">
    <location>
        <begin position="41"/>
        <end position="51"/>
    </location>
</feature>
<evidence type="ECO:0000313" key="2">
    <source>
        <dbReference type="EMBL" id="MDV2687035.1"/>
    </source>
</evidence>
<sequence length="61" mass="6621">NVACEGSGVARALVDDDRLLEDEDGLRSVDISEPKDAEREVTDDDRDEAGEFSDIAGQLQL</sequence>
<evidence type="ECO:0000256" key="1">
    <source>
        <dbReference type="SAM" id="MobiDB-lite"/>
    </source>
</evidence>
<dbReference type="EMBL" id="JAWJBA010000225">
    <property type="protein sequence ID" value="MDV2687035.1"/>
    <property type="molecule type" value="Genomic_DNA"/>
</dbReference>
<accession>A0ABU3XGP4</accession>
<organism evidence="2 3">
    <name type="scientific">Alkalihalophilus lindianensis</name>
    <dbReference type="NCBI Taxonomy" id="1630542"/>
    <lineage>
        <taxon>Bacteria</taxon>
        <taxon>Bacillati</taxon>
        <taxon>Bacillota</taxon>
        <taxon>Bacilli</taxon>
        <taxon>Bacillales</taxon>
        <taxon>Bacillaceae</taxon>
        <taxon>Alkalihalophilus</taxon>
    </lineage>
</organism>
<comment type="caution">
    <text evidence="2">The sequence shown here is derived from an EMBL/GenBank/DDBJ whole genome shotgun (WGS) entry which is preliminary data.</text>
</comment>
<dbReference type="Proteomes" id="UP001287282">
    <property type="component" value="Unassembled WGS sequence"/>
</dbReference>